<evidence type="ECO:0000256" key="2">
    <source>
        <dbReference type="ARBA" id="ARBA00004162"/>
    </source>
</evidence>
<evidence type="ECO:0000256" key="7">
    <source>
        <dbReference type="ARBA" id="ARBA00022475"/>
    </source>
</evidence>
<evidence type="ECO:0000256" key="13">
    <source>
        <dbReference type="SAM" id="Phobius"/>
    </source>
</evidence>
<dbReference type="PANTHER" id="PTHR33909">
    <property type="entry name" value="SEC TRANSLOCON ACCESSORY COMPLEX SUBUNIT YAJC"/>
    <property type="match status" value="1"/>
</dbReference>
<comment type="subcellular location">
    <subcellularLocation>
        <location evidence="2">Cell membrane</location>
        <topology evidence="2">Single-pass membrane protein</topology>
    </subcellularLocation>
</comment>
<keyword evidence="15" id="KW-1185">Reference proteome</keyword>
<evidence type="ECO:0000256" key="12">
    <source>
        <dbReference type="ARBA" id="ARBA00023136"/>
    </source>
</evidence>
<comment type="similarity">
    <text evidence="3">Belongs to the YajC family.</text>
</comment>
<evidence type="ECO:0000256" key="11">
    <source>
        <dbReference type="ARBA" id="ARBA00023010"/>
    </source>
</evidence>
<reference evidence="14 15" key="1">
    <citation type="submission" date="2018-05" db="EMBL/GenBank/DDBJ databases">
        <title>Zavarzinia sp. HR-AS.</title>
        <authorList>
            <person name="Lee Y."/>
            <person name="Jeon C.O."/>
        </authorList>
    </citation>
    <scope>NUCLEOTIDE SEQUENCE [LARGE SCALE GENOMIC DNA]</scope>
    <source>
        <strain evidence="14 15">HR-AS</strain>
    </source>
</reference>
<keyword evidence="10 13" id="KW-1133">Transmembrane helix</keyword>
<organism evidence="14 15">
    <name type="scientific">Zavarzinia aquatilis</name>
    <dbReference type="NCBI Taxonomy" id="2211142"/>
    <lineage>
        <taxon>Bacteria</taxon>
        <taxon>Pseudomonadati</taxon>
        <taxon>Pseudomonadota</taxon>
        <taxon>Alphaproteobacteria</taxon>
        <taxon>Rhodospirillales</taxon>
        <taxon>Zavarziniaceae</taxon>
        <taxon>Zavarzinia</taxon>
    </lineage>
</organism>
<evidence type="ECO:0000256" key="1">
    <source>
        <dbReference type="ARBA" id="ARBA00002061"/>
    </source>
</evidence>
<keyword evidence="7" id="KW-1003">Cell membrane</keyword>
<dbReference type="EMBL" id="QGLE01000002">
    <property type="protein sequence ID" value="PWR25361.1"/>
    <property type="molecule type" value="Genomic_DNA"/>
</dbReference>
<dbReference type="OrthoDB" id="9811406at2"/>
<dbReference type="PANTHER" id="PTHR33909:SF1">
    <property type="entry name" value="SEC TRANSLOCON ACCESSORY COMPLEX SUBUNIT YAJC"/>
    <property type="match status" value="1"/>
</dbReference>
<feature type="transmembrane region" description="Helical" evidence="13">
    <location>
        <begin position="21"/>
        <end position="40"/>
    </location>
</feature>
<evidence type="ECO:0000256" key="10">
    <source>
        <dbReference type="ARBA" id="ARBA00022989"/>
    </source>
</evidence>
<evidence type="ECO:0000256" key="6">
    <source>
        <dbReference type="ARBA" id="ARBA00022448"/>
    </source>
</evidence>
<keyword evidence="9" id="KW-0653">Protein transport</keyword>
<dbReference type="GO" id="GO:0005886">
    <property type="term" value="C:plasma membrane"/>
    <property type="evidence" value="ECO:0007669"/>
    <property type="project" value="UniProtKB-SubCell"/>
</dbReference>
<evidence type="ECO:0000256" key="8">
    <source>
        <dbReference type="ARBA" id="ARBA00022692"/>
    </source>
</evidence>
<keyword evidence="12 13" id="KW-0472">Membrane</keyword>
<protein>
    <recommendedName>
        <fullName evidence="5">Sec translocon accessory complex subunit YajC</fullName>
    </recommendedName>
</protein>
<comment type="function">
    <text evidence="1">The SecYEG-SecDF-YajC-YidC holo-translocon (HTL) protein secretase/insertase is a supercomplex required for protein secretion, insertion of proteins into membranes, and assembly of membrane protein complexes. While the SecYEG complex is essential for assembly of a number of proteins and complexes, the SecDF-YajC-YidC subcomplex facilitates these functions.</text>
</comment>
<keyword evidence="6" id="KW-0813">Transport</keyword>
<keyword evidence="8 13" id="KW-0812">Transmembrane</keyword>
<accession>A0A317EF29</accession>
<comment type="subunit">
    <text evidence="4">Part of the SecDF-YidC-YajC translocase complex. The SecDF-YidC-YajC translocase forms a supercomplex with SecYEG, called the holo-translocon (HTL).</text>
</comment>
<evidence type="ECO:0000256" key="5">
    <source>
        <dbReference type="ARBA" id="ARBA00014962"/>
    </source>
</evidence>
<dbReference type="PRINTS" id="PR01853">
    <property type="entry name" value="YAJCTRNLCASE"/>
</dbReference>
<dbReference type="NCBIfam" id="TIGR00739">
    <property type="entry name" value="yajC"/>
    <property type="match status" value="1"/>
</dbReference>
<proteinExistence type="inferred from homology"/>
<gene>
    <name evidence="14" type="primary">yajC</name>
    <name evidence="14" type="ORF">DKG74_03445</name>
</gene>
<comment type="caution">
    <text evidence="14">The sequence shown here is derived from an EMBL/GenBank/DDBJ whole genome shotgun (WGS) entry which is preliminary data.</text>
</comment>
<dbReference type="GO" id="GO:0015031">
    <property type="term" value="P:protein transport"/>
    <property type="evidence" value="ECO:0007669"/>
    <property type="project" value="UniProtKB-KW"/>
</dbReference>
<dbReference type="SMART" id="SM01323">
    <property type="entry name" value="YajC"/>
    <property type="match status" value="1"/>
</dbReference>
<keyword evidence="11" id="KW-0811">Translocation</keyword>
<evidence type="ECO:0000256" key="3">
    <source>
        <dbReference type="ARBA" id="ARBA00006742"/>
    </source>
</evidence>
<dbReference type="AlphaFoldDB" id="A0A317EF29"/>
<dbReference type="InterPro" id="IPR003849">
    <property type="entry name" value="Preprotein_translocase_YajC"/>
</dbReference>
<evidence type="ECO:0000313" key="14">
    <source>
        <dbReference type="EMBL" id="PWR25361.1"/>
    </source>
</evidence>
<evidence type="ECO:0000256" key="9">
    <source>
        <dbReference type="ARBA" id="ARBA00022927"/>
    </source>
</evidence>
<dbReference type="Pfam" id="PF02699">
    <property type="entry name" value="YajC"/>
    <property type="match status" value="1"/>
</dbReference>
<name>A0A317EF29_9PROT</name>
<evidence type="ECO:0000313" key="15">
    <source>
        <dbReference type="Proteomes" id="UP000245461"/>
    </source>
</evidence>
<evidence type="ECO:0000256" key="4">
    <source>
        <dbReference type="ARBA" id="ARBA00011718"/>
    </source>
</evidence>
<sequence>MISSAYAQTAAGGPGAGGTEMLLQFAPMVLILVVFYFLMIRPQQKRAKEHRALLAAVRRGDTVVTNAGIIGKVAKVQEGEILLEVAEGVRIRILKSTVAEVRTKGQPVADDEKSA</sequence>
<dbReference type="Proteomes" id="UP000245461">
    <property type="component" value="Unassembled WGS sequence"/>
</dbReference>